<sequence length="327" mass="36492">MNSASLQSRFEVIENNKSMQKFGETFIEALSKHLGGLKIPGRAILESLQREPLSVQVEQVVEIKNAMEEVLCHSVTQEAQSWAENAFNALLKKDKADAGVLKFFNGWNETHKTTSLVSAKIIMRLSADALSVPAENQGGYHKVMAHMHEVAKDDFGLGHKGHDGMYSYLTAAFEAPGWVEAQYKVNECNEFSEFLYKTGVAEYKSPMNSLEHKQSIMDAMMVSIASELWNGREYNFIAQYIEEKLLSINPMLASNPQNLRNAKGYVLGHAGEVENKHGLHALAAAQAYGRTVDLTFQIDRLKEIMLDYNSRVGKAFDSLHAALMSNN</sequence>
<dbReference type="EMBL" id="JBHTBQ010000009">
    <property type="protein sequence ID" value="MFC7419405.1"/>
    <property type="molecule type" value="Genomic_DNA"/>
</dbReference>
<dbReference type="Proteomes" id="UP001596473">
    <property type="component" value="Unassembled WGS sequence"/>
</dbReference>
<evidence type="ECO:0000313" key="1">
    <source>
        <dbReference type="EMBL" id="MFC7419405.1"/>
    </source>
</evidence>
<keyword evidence="2" id="KW-1185">Reference proteome</keyword>
<organism evidence="1 2">
    <name type="scientific">Iodobacter arcticus</name>
    <dbReference type="NCBI Taxonomy" id="590593"/>
    <lineage>
        <taxon>Bacteria</taxon>
        <taxon>Pseudomonadati</taxon>
        <taxon>Pseudomonadota</taxon>
        <taxon>Betaproteobacteria</taxon>
        <taxon>Neisseriales</taxon>
        <taxon>Chitinibacteraceae</taxon>
        <taxon>Iodobacter</taxon>
    </lineage>
</organism>
<proteinExistence type="predicted"/>
<comment type="caution">
    <text evidence="1">The sequence shown here is derived from an EMBL/GenBank/DDBJ whole genome shotgun (WGS) entry which is preliminary data.</text>
</comment>
<reference evidence="2" key="1">
    <citation type="journal article" date="2019" name="Int. J. Syst. Evol. Microbiol.">
        <title>The Global Catalogue of Microorganisms (GCM) 10K type strain sequencing project: providing services to taxonomists for standard genome sequencing and annotation.</title>
        <authorList>
            <consortium name="The Broad Institute Genomics Platform"/>
            <consortium name="The Broad Institute Genome Sequencing Center for Infectious Disease"/>
            <person name="Wu L."/>
            <person name="Ma J."/>
        </authorList>
    </citation>
    <scope>NUCLEOTIDE SEQUENCE [LARGE SCALE GENOMIC DNA]</scope>
    <source>
        <strain evidence="2">CCUG 62945</strain>
    </source>
</reference>
<accession>A0ABW2QWR0</accession>
<protein>
    <submittedName>
        <fullName evidence="1">Uncharacterized protein</fullName>
    </submittedName>
</protein>
<evidence type="ECO:0000313" key="2">
    <source>
        <dbReference type="Proteomes" id="UP001596473"/>
    </source>
</evidence>
<gene>
    <name evidence="1" type="ORF">ACFQNF_05885</name>
</gene>
<name>A0ABW2QWR0_9NEIS</name>
<dbReference type="RefSeq" id="WP_380186868.1">
    <property type="nucleotide sequence ID" value="NZ_JBHTBQ010000009.1"/>
</dbReference>